<name>A0AA48GNX8_9BACT</name>
<protein>
    <recommendedName>
        <fullName evidence="4">Lipoprotein</fullName>
    </recommendedName>
</protein>
<accession>A0AA48GNX8</accession>
<feature type="signal peptide" evidence="1">
    <location>
        <begin position="1"/>
        <end position="27"/>
    </location>
</feature>
<reference evidence="3" key="1">
    <citation type="journal article" date="2023" name="Int. J. Syst. Evol. Microbiol.">
        <title>Mesoterricola silvestris gen. nov., sp. nov., Mesoterricola sediminis sp. nov., Geothrix oryzae sp. nov., Geothrix edaphica sp. nov., Geothrix rubra sp. nov., and Geothrix limicola sp. nov., six novel members of Acidobacteriota isolated from soils.</title>
        <authorList>
            <person name="Itoh H."/>
            <person name="Sugisawa Y."/>
            <person name="Mise K."/>
            <person name="Xu Z."/>
            <person name="Kuniyasu M."/>
            <person name="Ushijima N."/>
            <person name="Kawano K."/>
            <person name="Kobayashi E."/>
            <person name="Shiratori Y."/>
            <person name="Masuda Y."/>
            <person name="Senoo K."/>
        </authorList>
    </citation>
    <scope>NUCLEOTIDE SEQUENCE [LARGE SCALE GENOMIC DNA]</scope>
    <source>
        <strain evidence="3">W79</strain>
    </source>
</reference>
<keyword evidence="1" id="KW-0732">Signal</keyword>
<sequence>MTPNFNSFKTSAWSLGAMALVFASLLACGGKSGGSTAPTLANVGGVYSGKDAGGKLHYAAVKAGDGSFSWLGVDRSLTFGTFNLDGTTLAGLGLQFLARVPIAQDAPMLVQVGGTAGPGQITLRLSYPGNTGTAVTFTKEPDSNGTTQLSDLAATYNASAEEASNGTGATLNIAADGTLSGGDSAVGSLSGTVTQPTAGVNYFTVAFTYTPTNVSDGGPISFNGVAFRLRGARSGLVLAAHSPSSQYSGIFTPVLKD</sequence>
<evidence type="ECO:0000313" key="2">
    <source>
        <dbReference type="EMBL" id="BDU73394.1"/>
    </source>
</evidence>
<evidence type="ECO:0008006" key="4">
    <source>
        <dbReference type="Google" id="ProtNLM"/>
    </source>
</evidence>
<dbReference type="Proteomes" id="UP001238179">
    <property type="component" value="Chromosome"/>
</dbReference>
<evidence type="ECO:0000256" key="1">
    <source>
        <dbReference type="SAM" id="SignalP"/>
    </source>
</evidence>
<dbReference type="AlphaFoldDB" id="A0AA48GNX8"/>
<dbReference type="EMBL" id="AP027080">
    <property type="protein sequence ID" value="BDU73394.1"/>
    <property type="molecule type" value="Genomic_DNA"/>
</dbReference>
<gene>
    <name evidence="2" type="ORF">METEAL_25680</name>
</gene>
<feature type="chain" id="PRO_5041215313" description="Lipoprotein" evidence="1">
    <location>
        <begin position="28"/>
        <end position="257"/>
    </location>
</feature>
<evidence type="ECO:0000313" key="3">
    <source>
        <dbReference type="Proteomes" id="UP001238179"/>
    </source>
</evidence>
<organism evidence="2 3">
    <name type="scientific">Mesoterricola silvestris</name>
    <dbReference type="NCBI Taxonomy" id="2927979"/>
    <lineage>
        <taxon>Bacteria</taxon>
        <taxon>Pseudomonadati</taxon>
        <taxon>Acidobacteriota</taxon>
        <taxon>Holophagae</taxon>
        <taxon>Holophagales</taxon>
        <taxon>Holophagaceae</taxon>
        <taxon>Mesoterricola</taxon>
    </lineage>
</organism>
<proteinExistence type="predicted"/>
<dbReference type="KEGG" id="msil:METEAL_25680"/>
<keyword evidence="3" id="KW-1185">Reference proteome</keyword>